<keyword evidence="5 15" id="KW-0378">Hydrolase</keyword>
<keyword evidence="11" id="KW-0413">Isomerase</keyword>
<feature type="domain" description="Helicase C-terminal" evidence="17">
    <location>
        <begin position="466"/>
        <end position="631"/>
    </location>
</feature>
<comment type="catalytic activity">
    <reaction evidence="14 15">
        <text>ATP + H2O = ADP + phosphate + H(+)</text>
        <dbReference type="Rhea" id="RHEA:13065"/>
        <dbReference type="ChEBI" id="CHEBI:15377"/>
        <dbReference type="ChEBI" id="CHEBI:15378"/>
        <dbReference type="ChEBI" id="CHEBI:30616"/>
        <dbReference type="ChEBI" id="CHEBI:43474"/>
        <dbReference type="ChEBI" id="CHEBI:456216"/>
        <dbReference type="EC" id="5.6.2.4"/>
    </reaction>
</comment>
<feature type="domain" description="Helicase ATP-binding" evidence="16">
    <location>
        <begin position="284"/>
        <end position="447"/>
    </location>
</feature>
<keyword evidence="10 15" id="KW-0234">DNA repair</keyword>
<dbReference type="CDD" id="cd17992">
    <property type="entry name" value="DEXHc_RecG"/>
    <property type="match status" value="1"/>
</dbReference>
<dbReference type="InterPro" id="IPR011545">
    <property type="entry name" value="DEAD/DEAH_box_helicase_dom"/>
</dbReference>
<dbReference type="Gene3D" id="2.40.50.140">
    <property type="entry name" value="Nucleic acid-binding proteins"/>
    <property type="match status" value="1"/>
</dbReference>
<name>A0ABU3TU68_9BACT</name>
<evidence type="ECO:0000256" key="12">
    <source>
        <dbReference type="ARBA" id="ARBA00034617"/>
    </source>
</evidence>
<dbReference type="GO" id="GO:0003678">
    <property type="term" value="F:DNA helicase activity"/>
    <property type="evidence" value="ECO:0007669"/>
    <property type="project" value="UniProtKB-EC"/>
</dbReference>
<evidence type="ECO:0000259" key="16">
    <source>
        <dbReference type="PROSITE" id="PS51192"/>
    </source>
</evidence>
<dbReference type="InterPro" id="IPR047112">
    <property type="entry name" value="RecG/Mfd"/>
</dbReference>
<keyword evidence="6 15" id="KW-0347">Helicase</keyword>
<dbReference type="InterPro" id="IPR004609">
    <property type="entry name" value="ATP-dep_DNA_helicase_RecG"/>
</dbReference>
<reference evidence="18 19" key="1">
    <citation type="submission" date="2023-09" db="EMBL/GenBank/DDBJ databases">
        <title>Aquirufa genomes.</title>
        <authorList>
            <person name="Pitt A."/>
        </authorList>
    </citation>
    <scope>NUCLEOTIDE SEQUENCE [LARGE SCALE GENOMIC DNA]</scope>
    <source>
        <strain evidence="18 19">LEOWEIH-7C</strain>
    </source>
</reference>
<dbReference type="PROSITE" id="PS51194">
    <property type="entry name" value="HELICASE_CTER"/>
    <property type="match status" value="1"/>
</dbReference>
<evidence type="ECO:0000256" key="11">
    <source>
        <dbReference type="ARBA" id="ARBA00023235"/>
    </source>
</evidence>
<comment type="catalytic activity">
    <reaction evidence="12 15">
        <text>Couples ATP hydrolysis with the unwinding of duplex DNA by translocating in the 3'-5' direction.</text>
        <dbReference type="EC" id="5.6.2.4"/>
    </reaction>
</comment>
<dbReference type="Gene3D" id="3.40.50.300">
    <property type="entry name" value="P-loop containing nucleotide triphosphate hydrolases"/>
    <property type="match status" value="2"/>
</dbReference>
<dbReference type="CDD" id="cd04488">
    <property type="entry name" value="RecG_wedge_OBF"/>
    <property type="match status" value="1"/>
</dbReference>
<keyword evidence="4 15" id="KW-0227">DNA damage</keyword>
<dbReference type="SMART" id="SM00487">
    <property type="entry name" value="DEXDc"/>
    <property type="match status" value="1"/>
</dbReference>
<organism evidence="18 19">
    <name type="scientific">Aquirufa regiilacus</name>
    <dbReference type="NCBI Taxonomy" id="3024868"/>
    <lineage>
        <taxon>Bacteria</taxon>
        <taxon>Pseudomonadati</taxon>
        <taxon>Bacteroidota</taxon>
        <taxon>Cytophagia</taxon>
        <taxon>Cytophagales</taxon>
        <taxon>Flectobacillaceae</taxon>
        <taxon>Aquirufa</taxon>
    </lineage>
</organism>
<protein>
    <recommendedName>
        <fullName evidence="2 15">ATP-dependent DNA helicase RecG</fullName>
        <ecNumber evidence="13 15">5.6.2.4</ecNumber>
    </recommendedName>
</protein>
<dbReference type="EC" id="5.6.2.4" evidence="13 15"/>
<evidence type="ECO:0000256" key="14">
    <source>
        <dbReference type="ARBA" id="ARBA00048988"/>
    </source>
</evidence>
<dbReference type="Pfam" id="PF00270">
    <property type="entry name" value="DEAD"/>
    <property type="match status" value="1"/>
</dbReference>
<dbReference type="Pfam" id="PF17191">
    <property type="entry name" value="RecG_wedge"/>
    <property type="match status" value="1"/>
</dbReference>
<dbReference type="Pfam" id="PF19833">
    <property type="entry name" value="RecG_dom3_C"/>
    <property type="match status" value="1"/>
</dbReference>
<dbReference type="EMBL" id="JAVNWW010000005">
    <property type="protein sequence ID" value="MDU0809403.1"/>
    <property type="molecule type" value="Genomic_DNA"/>
</dbReference>
<evidence type="ECO:0000256" key="8">
    <source>
        <dbReference type="ARBA" id="ARBA00023125"/>
    </source>
</evidence>
<dbReference type="Pfam" id="PF00271">
    <property type="entry name" value="Helicase_C"/>
    <property type="match status" value="1"/>
</dbReference>
<dbReference type="InterPro" id="IPR027417">
    <property type="entry name" value="P-loop_NTPase"/>
</dbReference>
<dbReference type="GO" id="GO:0016787">
    <property type="term" value="F:hydrolase activity"/>
    <property type="evidence" value="ECO:0007669"/>
    <property type="project" value="UniProtKB-KW"/>
</dbReference>
<accession>A0ABU3TU68</accession>
<dbReference type="Proteomes" id="UP001249959">
    <property type="component" value="Unassembled WGS sequence"/>
</dbReference>
<dbReference type="SUPFAM" id="SSF52540">
    <property type="entry name" value="P-loop containing nucleoside triphosphate hydrolases"/>
    <property type="match status" value="2"/>
</dbReference>
<evidence type="ECO:0000256" key="13">
    <source>
        <dbReference type="ARBA" id="ARBA00034808"/>
    </source>
</evidence>
<keyword evidence="19" id="KW-1185">Reference proteome</keyword>
<keyword evidence="3 15" id="KW-0547">Nucleotide-binding</keyword>
<evidence type="ECO:0000256" key="3">
    <source>
        <dbReference type="ARBA" id="ARBA00022741"/>
    </source>
</evidence>
<evidence type="ECO:0000256" key="6">
    <source>
        <dbReference type="ARBA" id="ARBA00022806"/>
    </source>
</evidence>
<keyword evidence="7 15" id="KW-0067">ATP-binding</keyword>
<dbReference type="InterPro" id="IPR014001">
    <property type="entry name" value="Helicase_ATP-bd"/>
</dbReference>
<proteinExistence type="inferred from homology"/>
<comment type="similarity">
    <text evidence="1 15">Belongs to the helicase family. RecG subfamily.</text>
</comment>
<dbReference type="SMART" id="SM00490">
    <property type="entry name" value="HELICc"/>
    <property type="match status" value="1"/>
</dbReference>
<dbReference type="NCBIfam" id="TIGR00643">
    <property type="entry name" value="recG"/>
    <property type="match status" value="1"/>
</dbReference>
<dbReference type="InterPro" id="IPR001650">
    <property type="entry name" value="Helicase_C-like"/>
</dbReference>
<evidence type="ECO:0000256" key="5">
    <source>
        <dbReference type="ARBA" id="ARBA00022801"/>
    </source>
</evidence>
<dbReference type="InterPro" id="IPR033454">
    <property type="entry name" value="RecG_wedge"/>
</dbReference>
<evidence type="ECO:0000313" key="18">
    <source>
        <dbReference type="EMBL" id="MDU0809403.1"/>
    </source>
</evidence>
<keyword evidence="8" id="KW-0238">DNA-binding</keyword>
<evidence type="ECO:0000313" key="19">
    <source>
        <dbReference type="Proteomes" id="UP001249959"/>
    </source>
</evidence>
<comment type="caution">
    <text evidence="18">The sequence shown here is derived from an EMBL/GenBank/DDBJ whole genome shotgun (WGS) entry which is preliminary data.</text>
</comment>
<evidence type="ECO:0000256" key="4">
    <source>
        <dbReference type="ARBA" id="ARBA00022763"/>
    </source>
</evidence>
<dbReference type="SUPFAM" id="SSF50249">
    <property type="entry name" value="Nucleic acid-binding proteins"/>
    <property type="match status" value="1"/>
</dbReference>
<evidence type="ECO:0000259" key="17">
    <source>
        <dbReference type="PROSITE" id="PS51194"/>
    </source>
</evidence>
<dbReference type="PROSITE" id="PS51192">
    <property type="entry name" value="HELICASE_ATP_BIND_1"/>
    <property type="match status" value="1"/>
</dbReference>
<dbReference type="PANTHER" id="PTHR47964">
    <property type="entry name" value="ATP-DEPENDENT DNA HELICASE HOMOLOG RECG, CHLOROPLASTIC"/>
    <property type="match status" value="1"/>
</dbReference>
<evidence type="ECO:0000256" key="9">
    <source>
        <dbReference type="ARBA" id="ARBA00023172"/>
    </source>
</evidence>
<evidence type="ECO:0000256" key="1">
    <source>
        <dbReference type="ARBA" id="ARBA00007504"/>
    </source>
</evidence>
<gene>
    <name evidence="18" type="primary">recG</name>
    <name evidence="18" type="ORF">PQG45_10175</name>
</gene>
<keyword evidence="9 15" id="KW-0233">DNA recombination</keyword>
<evidence type="ECO:0000256" key="15">
    <source>
        <dbReference type="RuleBase" id="RU363016"/>
    </source>
</evidence>
<dbReference type="InterPro" id="IPR045562">
    <property type="entry name" value="RecG_dom3_C"/>
</dbReference>
<dbReference type="PANTHER" id="PTHR47964:SF1">
    <property type="entry name" value="ATP-DEPENDENT DNA HELICASE HOMOLOG RECG, CHLOROPLASTIC"/>
    <property type="match status" value="1"/>
</dbReference>
<sequence>MSVGHFFDTDLSQLRGMTPTRLSLLQTELGLFTFGDLIQYYPFRYEDRTQIHRIAEITDQMEHAQFIGRIRYKEKLGNGSKQRIVAECCDESGCIELVWFQGVKWLEKSLVTGVDYLFYGKPTSFNGQMQMTHPEMEVFKGANHTDKFYQPVYPLTERLRKKYIDSKVIAGLQRTLLGSAFSHIRETLPMEIIQQFRLVSKQEALYHIHHPQSENWLHQARRRLKFEELFYNQLRLIKQNLVRKEQFPGQVFASAALLTTFYQDHMPFDLTGAQKKVIREIFQDMKSGKQMNRLLQGDVGSGKTIVAFISMLLSIDNGAQACIMAPTEILADQHYQGLKKFADVLGITIAKLTGSVKKKDRVGLLADLASGELKILVGTHAIFEDVVQFHNLGLCVIDEQHRFGVAQRAKLWDKNKHIHPHVLVMTATPIPRTLAMTLYGDLDVSVIDELPVGRKPIQTTHRYDSHRLQVFAFIEHELAKGRQVYIVYPLIEESEKMDFKDLMDGYESISRAFPEVPLGILHGKMKPADKDIEMARFVKHETKIMVATTVIEVGVNVPNASIMIIESAERFGLSQLHQLRGRVGRGAEQSYCILMTDYKLSADTKKRIETMVRTNNGFEIAEVDLQLRGPGDITGTRQSGAIDLMIADLAKDGEILKVARETAIKILEEDPHLAFDRHLMIREQVMQQRKETTNWARIS</sequence>
<dbReference type="RefSeq" id="WP_316070808.1">
    <property type="nucleotide sequence ID" value="NZ_JAVNWW010000005.1"/>
</dbReference>
<evidence type="ECO:0000256" key="10">
    <source>
        <dbReference type="ARBA" id="ARBA00023204"/>
    </source>
</evidence>
<dbReference type="NCBIfam" id="NF008165">
    <property type="entry name" value="PRK10917.1-3"/>
    <property type="match status" value="1"/>
</dbReference>
<evidence type="ECO:0000256" key="2">
    <source>
        <dbReference type="ARBA" id="ARBA00017846"/>
    </source>
</evidence>
<evidence type="ECO:0000256" key="7">
    <source>
        <dbReference type="ARBA" id="ARBA00022840"/>
    </source>
</evidence>
<dbReference type="NCBIfam" id="NF008168">
    <property type="entry name" value="PRK10917.2-2"/>
    <property type="match status" value="1"/>
</dbReference>
<dbReference type="InterPro" id="IPR012340">
    <property type="entry name" value="NA-bd_OB-fold"/>
</dbReference>
<comment type="function">
    <text evidence="15">Plays a critical role in recombination and DNA repair. Helps process Holliday junction intermediates to mature products by catalyzing branch migration. Has replication fork regression activity, unwinds stalled or blocked replication forks to make a HJ that can be resolved. Has a DNA unwinding activity characteristic of a DNA helicase with 3'-5' polarity.</text>
</comment>